<dbReference type="Pfam" id="PF13483">
    <property type="entry name" value="Lactamase_B_3"/>
    <property type="match status" value="1"/>
</dbReference>
<feature type="compositionally biased region" description="Low complexity" evidence="1">
    <location>
        <begin position="202"/>
        <end position="215"/>
    </location>
</feature>
<evidence type="ECO:0000313" key="3">
    <source>
        <dbReference type="Proteomes" id="UP000799439"/>
    </source>
</evidence>
<dbReference type="InterPro" id="IPR036866">
    <property type="entry name" value="RibonucZ/Hydroxyglut_hydro"/>
</dbReference>
<evidence type="ECO:0000256" key="1">
    <source>
        <dbReference type="SAM" id="MobiDB-lite"/>
    </source>
</evidence>
<sequence>MSLKVDHLNADTTFLLTFSPDVNSTQGPASEKFTVLVDPWLAGSSEIWTPKFSISHHTSASVVSSLADMPLPDLIIISQDKSDHCHEATLKTLPSDSQVHILAMPSAAKKIKSWRYFTHANIESFPTYNPKNQDSVVRIPLMPTKALSGRLGEMTISFIPQKLDMTNLHNVIGFTYQPPYIFDSRPQQNPTFELPLSPPMTPTASQSPSSQTPSQDLTALSAQAFPIPPRPRMDSPDSDAHKRPLSVLYAPHGIGIPCITPFMKNHLAPMNALPLTLLFHCINVEQNPWWLGGMVAPGLPGGTALVKTFGAKTWLSAHDEAKDNSGWATALIKSRQYTMDEAQVLLDHDLEKAAEESGNSSATSTQLVNLGVGERLTVTV</sequence>
<name>A0A9P4IZV7_9PEZI</name>
<feature type="region of interest" description="Disordered" evidence="1">
    <location>
        <begin position="187"/>
        <end position="216"/>
    </location>
</feature>
<dbReference type="EMBL" id="ML996089">
    <property type="protein sequence ID" value="KAF2150872.1"/>
    <property type="molecule type" value="Genomic_DNA"/>
</dbReference>
<organism evidence="2 3">
    <name type="scientific">Myriangium duriaei CBS 260.36</name>
    <dbReference type="NCBI Taxonomy" id="1168546"/>
    <lineage>
        <taxon>Eukaryota</taxon>
        <taxon>Fungi</taxon>
        <taxon>Dikarya</taxon>
        <taxon>Ascomycota</taxon>
        <taxon>Pezizomycotina</taxon>
        <taxon>Dothideomycetes</taxon>
        <taxon>Dothideomycetidae</taxon>
        <taxon>Myriangiales</taxon>
        <taxon>Myriangiaceae</taxon>
        <taxon>Myriangium</taxon>
    </lineage>
</organism>
<keyword evidence="3" id="KW-1185">Reference proteome</keyword>
<dbReference type="OrthoDB" id="332863at2759"/>
<protein>
    <recommendedName>
        <fullName evidence="4">Metallo-beta-lactamase domain-containing protein</fullName>
    </recommendedName>
</protein>
<dbReference type="PANTHER" id="PTHR36142:SF5">
    <property type="entry name" value="METALLO-BETA-LACTAMASE DOMAIN-CONTAINING PROTEIN"/>
    <property type="match status" value="1"/>
</dbReference>
<comment type="caution">
    <text evidence="2">The sequence shown here is derived from an EMBL/GenBank/DDBJ whole genome shotgun (WGS) entry which is preliminary data.</text>
</comment>
<gene>
    <name evidence="2" type="ORF">K461DRAFT_280901</name>
</gene>
<reference evidence="2" key="1">
    <citation type="journal article" date="2020" name="Stud. Mycol.">
        <title>101 Dothideomycetes genomes: a test case for predicting lifestyles and emergence of pathogens.</title>
        <authorList>
            <person name="Haridas S."/>
            <person name="Albert R."/>
            <person name="Binder M."/>
            <person name="Bloem J."/>
            <person name="Labutti K."/>
            <person name="Salamov A."/>
            <person name="Andreopoulos B."/>
            <person name="Baker S."/>
            <person name="Barry K."/>
            <person name="Bills G."/>
            <person name="Bluhm B."/>
            <person name="Cannon C."/>
            <person name="Castanera R."/>
            <person name="Culley D."/>
            <person name="Daum C."/>
            <person name="Ezra D."/>
            <person name="Gonzalez J."/>
            <person name="Henrissat B."/>
            <person name="Kuo A."/>
            <person name="Liang C."/>
            <person name="Lipzen A."/>
            <person name="Lutzoni F."/>
            <person name="Magnuson J."/>
            <person name="Mondo S."/>
            <person name="Nolan M."/>
            <person name="Ohm R."/>
            <person name="Pangilinan J."/>
            <person name="Park H.-J."/>
            <person name="Ramirez L."/>
            <person name="Alfaro M."/>
            <person name="Sun H."/>
            <person name="Tritt A."/>
            <person name="Yoshinaga Y."/>
            <person name="Zwiers L.-H."/>
            <person name="Turgeon B."/>
            <person name="Goodwin S."/>
            <person name="Spatafora J."/>
            <person name="Crous P."/>
            <person name="Grigoriev I."/>
        </authorList>
    </citation>
    <scope>NUCLEOTIDE SEQUENCE</scope>
    <source>
        <strain evidence="2">CBS 260.36</strain>
    </source>
</reference>
<dbReference type="AlphaFoldDB" id="A0A9P4IZV7"/>
<dbReference type="Gene3D" id="3.60.15.10">
    <property type="entry name" value="Ribonuclease Z/Hydroxyacylglutathione hydrolase-like"/>
    <property type="match status" value="1"/>
</dbReference>
<dbReference type="PANTHER" id="PTHR36142">
    <property type="entry name" value="METALLO-HYDROLASE/OXIDOREDUCTASE SUPERFAMILY PROTEIN"/>
    <property type="match status" value="1"/>
</dbReference>
<dbReference type="Proteomes" id="UP000799439">
    <property type="component" value="Unassembled WGS sequence"/>
</dbReference>
<accession>A0A9P4IZV7</accession>
<evidence type="ECO:0000313" key="2">
    <source>
        <dbReference type="EMBL" id="KAF2150872.1"/>
    </source>
</evidence>
<evidence type="ECO:0008006" key="4">
    <source>
        <dbReference type="Google" id="ProtNLM"/>
    </source>
</evidence>
<proteinExistence type="predicted"/>